<keyword evidence="4" id="KW-1185">Reference proteome</keyword>
<evidence type="ECO:0000256" key="2">
    <source>
        <dbReference type="SAM" id="MobiDB-lite"/>
    </source>
</evidence>
<protein>
    <recommendedName>
        <fullName evidence="5">HAP1 N-terminal domain-containing protein</fullName>
    </recommendedName>
</protein>
<feature type="coiled-coil region" evidence="1">
    <location>
        <begin position="403"/>
        <end position="444"/>
    </location>
</feature>
<organism evidence="3 4">
    <name type="scientific">Chilo suppressalis</name>
    <name type="common">Asiatic rice borer moth</name>
    <dbReference type="NCBI Taxonomy" id="168631"/>
    <lineage>
        <taxon>Eukaryota</taxon>
        <taxon>Metazoa</taxon>
        <taxon>Ecdysozoa</taxon>
        <taxon>Arthropoda</taxon>
        <taxon>Hexapoda</taxon>
        <taxon>Insecta</taxon>
        <taxon>Pterygota</taxon>
        <taxon>Neoptera</taxon>
        <taxon>Endopterygota</taxon>
        <taxon>Lepidoptera</taxon>
        <taxon>Glossata</taxon>
        <taxon>Ditrysia</taxon>
        <taxon>Pyraloidea</taxon>
        <taxon>Crambidae</taxon>
        <taxon>Crambinae</taxon>
        <taxon>Chilo</taxon>
    </lineage>
</organism>
<reference evidence="3" key="1">
    <citation type="submission" date="2021-12" db="EMBL/GenBank/DDBJ databases">
        <authorList>
            <person name="King R."/>
        </authorList>
    </citation>
    <scope>NUCLEOTIDE SEQUENCE</scope>
</reference>
<evidence type="ECO:0000313" key="3">
    <source>
        <dbReference type="EMBL" id="CAH0398207.1"/>
    </source>
</evidence>
<feature type="region of interest" description="Disordered" evidence="2">
    <location>
        <begin position="298"/>
        <end position="327"/>
    </location>
</feature>
<evidence type="ECO:0000313" key="4">
    <source>
        <dbReference type="Proteomes" id="UP001153292"/>
    </source>
</evidence>
<gene>
    <name evidence="3" type="ORF">CHILSU_LOCUS1319</name>
</gene>
<dbReference type="Proteomes" id="UP001153292">
    <property type="component" value="Chromosome 11"/>
</dbReference>
<evidence type="ECO:0000256" key="1">
    <source>
        <dbReference type="SAM" id="Coils"/>
    </source>
</evidence>
<accession>A0ABN8AXS7</accession>
<keyword evidence="1" id="KW-0175">Coiled coil</keyword>
<feature type="coiled-coil region" evidence="1">
    <location>
        <begin position="98"/>
        <end position="139"/>
    </location>
</feature>
<proteinExistence type="predicted"/>
<sequence length="506" mass="58407">MVGECFLSRQCNVIITGYQLLEELQSELREKSHLASQLRSQLEFTDRQHEEVLGALVAERDSLRVHLNMLREENLSLTHLRRDYDDACERLCSNEAELQTTRRDLEAFKKKIKSFADETTRLEAEKMTLQDLLSKSKEECHRVNEMYANRQSALLEENESMRSSHADLSARLQDQDEFLQQIIKEKVLLEMELKDMLNKSNQTHLRLDRSIDVSYTEDQMLTALDSLNVDSRFSQDNHLLDEESFLNALKEDQGRATNMSLFDEIRLSFSANISRHNMTDNTPKQDRFQYLDRPFNFVETQGDDSNETEPFTSENRESINKSVITTGTQTGAEYNDIENYSIATQTDDQDKNKSIPIKIVFTKATQSNIENVCRSHIETQTDDFHNNNNVIKTCLDCSKCNECENLKKYIEKLENDVKISQRIVKEAESDLAIYENNLVILQKLVQDGTDRNSLLQNAVDSLQSKIVLLEASCANQRDLIDSLNCEVRFVQCQTESGNLLCNVIYI</sequence>
<dbReference type="EMBL" id="OU963904">
    <property type="protein sequence ID" value="CAH0398207.1"/>
    <property type="molecule type" value="Genomic_DNA"/>
</dbReference>
<name>A0ABN8AXS7_CHISP</name>
<evidence type="ECO:0008006" key="5">
    <source>
        <dbReference type="Google" id="ProtNLM"/>
    </source>
</evidence>